<organism evidence="1 2">
    <name type="scientific">Anncaliia algerae PRA339</name>
    <dbReference type="NCBI Taxonomy" id="1288291"/>
    <lineage>
        <taxon>Eukaryota</taxon>
        <taxon>Fungi</taxon>
        <taxon>Fungi incertae sedis</taxon>
        <taxon>Microsporidia</taxon>
        <taxon>Tubulinosematoidea</taxon>
        <taxon>Tubulinosematidae</taxon>
        <taxon>Anncaliia</taxon>
    </lineage>
</organism>
<evidence type="ECO:0000313" key="1">
    <source>
        <dbReference type="EMBL" id="KCZ81486.1"/>
    </source>
</evidence>
<dbReference type="AlphaFoldDB" id="A0A059F3E8"/>
<dbReference type="VEuPathDB" id="MicrosporidiaDB:H312_01064"/>
<sequence>MDIQRQEKFGEKDCFVKLDITKLNYRYKSHRGRIVLNKSDALCIIEVKNNIVKAFAVITNKQKKILTYI</sequence>
<dbReference type="EMBL" id="KK365141">
    <property type="protein sequence ID" value="KCZ81486.1"/>
    <property type="molecule type" value="Genomic_DNA"/>
</dbReference>
<keyword evidence="2" id="KW-1185">Reference proteome</keyword>
<dbReference type="OrthoDB" id="10373610at2759"/>
<name>A0A059F3E8_9MICR</name>
<proteinExistence type="predicted"/>
<accession>A0A059F3E8</accession>
<gene>
    <name evidence="1" type="ORF">H312_01064</name>
</gene>
<protein>
    <submittedName>
        <fullName evidence="1">Uncharacterized protein</fullName>
    </submittedName>
</protein>
<evidence type="ECO:0000313" key="2">
    <source>
        <dbReference type="Proteomes" id="UP000030655"/>
    </source>
</evidence>
<dbReference type="HOGENOM" id="CLU_044348_9_5_1"/>
<reference evidence="1 2" key="2">
    <citation type="submission" date="2014-03" db="EMBL/GenBank/DDBJ databases">
        <title>The Genome Sequence of Anncaliia algerae insect isolate PRA339.</title>
        <authorList>
            <consortium name="The Broad Institute Genome Sequencing Platform"/>
            <consortium name="The Broad Institute Genome Sequencing Center for Infectious Disease"/>
            <person name="Cuomo C."/>
            <person name="Becnel J."/>
            <person name="Sanscrainte N."/>
            <person name="Walker B."/>
            <person name="Young S.K."/>
            <person name="Zeng Q."/>
            <person name="Gargeya S."/>
            <person name="Fitzgerald M."/>
            <person name="Haas B."/>
            <person name="Abouelleil A."/>
            <person name="Alvarado L."/>
            <person name="Arachchi H.M."/>
            <person name="Berlin A.M."/>
            <person name="Chapman S.B."/>
            <person name="Dewar J."/>
            <person name="Goldberg J."/>
            <person name="Griggs A."/>
            <person name="Gujja S."/>
            <person name="Hansen M."/>
            <person name="Howarth C."/>
            <person name="Imamovic A."/>
            <person name="Larimer J."/>
            <person name="McCowan C."/>
            <person name="Murphy C."/>
            <person name="Neiman D."/>
            <person name="Pearson M."/>
            <person name="Priest M."/>
            <person name="Roberts A."/>
            <person name="Saif S."/>
            <person name="Shea T."/>
            <person name="Sisk P."/>
            <person name="Sykes S."/>
            <person name="Wortman J."/>
            <person name="Nusbaum C."/>
            <person name="Birren B."/>
        </authorList>
    </citation>
    <scope>NUCLEOTIDE SEQUENCE [LARGE SCALE GENOMIC DNA]</scope>
    <source>
        <strain evidence="1 2">PRA339</strain>
    </source>
</reference>
<reference evidence="2" key="1">
    <citation type="submission" date="2013-02" db="EMBL/GenBank/DDBJ databases">
        <authorList>
            <consortium name="The Broad Institute Genome Sequencing Platform"/>
            <person name="Cuomo C."/>
            <person name="Becnel J."/>
            <person name="Sanscrainte N."/>
            <person name="Walker B."/>
            <person name="Young S.K."/>
            <person name="Zeng Q."/>
            <person name="Gargeya S."/>
            <person name="Fitzgerald M."/>
            <person name="Haas B."/>
            <person name="Abouelleil A."/>
            <person name="Alvarado L."/>
            <person name="Arachchi H.M."/>
            <person name="Berlin A.M."/>
            <person name="Chapman S.B."/>
            <person name="Dewar J."/>
            <person name="Goldberg J."/>
            <person name="Griggs A."/>
            <person name="Gujja S."/>
            <person name="Hansen M."/>
            <person name="Howarth C."/>
            <person name="Imamovic A."/>
            <person name="Larimer J."/>
            <person name="McCowan C."/>
            <person name="Murphy C."/>
            <person name="Neiman D."/>
            <person name="Pearson M."/>
            <person name="Priest M."/>
            <person name="Roberts A."/>
            <person name="Saif S."/>
            <person name="Shea T."/>
            <person name="Sisk P."/>
            <person name="Sykes S."/>
            <person name="Wortman J."/>
            <person name="Nusbaum C."/>
            <person name="Birren B."/>
        </authorList>
    </citation>
    <scope>NUCLEOTIDE SEQUENCE [LARGE SCALE GENOMIC DNA]</scope>
    <source>
        <strain evidence="2">PRA339</strain>
    </source>
</reference>
<dbReference type="Proteomes" id="UP000030655">
    <property type="component" value="Unassembled WGS sequence"/>
</dbReference>